<evidence type="ECO:0000313" key="3">
    <source>
        <dbReference type="Proteomes" id="UP000315730"/>
    </source>
</evidence>
<dbReference type="STRING" id="1272.GCA_900014985_00869"/>
<protein>
    <recommendedName>
        <fullName evidence="4">Serine aminopeptidase S33 domain-containing protein</fullName>
    </recommendedName>
</protein>
<name>A0A4Y4DB65_KOCVA</name>
<dbReference type="InterPro" id="IPR029058">
    <property type="entry name" value="AB_hydrolase_fold"/>
</dbReference>
<feature type="region of interest" description="Disordered" evidence="1">
    <location>
        <begin position="1"/>
        <end position="24"/>
    </location>
</feature>
<sequence length="591" mass="62237">MFTLSGPGRSLRSAHGSETDGTALVDTPVTHGWIPAGDRLLAVDVHEPAAPARGATVVFAAPPGRERVTTTRTMLHTARALAADGWRVVRFDWSGTGQSPSAEDITAAQRWPEDLRAVREWAGQGTPVHGLAFSLAGAYLAADDDAGWARRVVLAPVTGKQWLRHQSALRRMSGAGLPPRVKEGTELLDLHLSAEGAAAVKAVPVPEADPARGIEILAETETGALPLDVHPRVATVPPELASAVVAALADGAPARQEGLEPADQQPAQEVTLDVAGTPVRLRRATVGAERRPAIVTEPVDRAPDAPGLGLVSPGSDTMEAAGGLWLTTALFASAQGAVCVLAERTDTGELVRSDLVRNPNPYDRRTVVECRELVEHVASLTDGPLTASGICLGAWGLMAAAHELPADVTRRLTLHVVNNVAWQKAPWRYWRQGITSGPLAPRVPGEEPTAPAPAQDDAAASEEPTAESPVHALRRVLVHRAGTVARTVVRGTRTKAHEASPRVNSLAASLGIIDIPQPELRRLGRVPGLTVKAVFSTADAEFCHVTPGALDSHTTMIVIEPLDHSVFSTAARRAMADFTVQDATGQSIDAA</sequence>
<organism evidence="2 3">
    <name type="scientific">Kocuria varians</name>
    <name type="common">Micrococcus varians</name>
    <dbReference type="NCBI Taxonomy" id="1272"/>
    <lineage>
        <taxon>Bacteria</taxon>
        <taxon>Bacillati</taxon>
        <taxon>Actinomycetota</taxon>
        <taxon>Actinomycetes</taxon>
        <taxon>Micrococcales</taxon>
        <taxon>Micrococcaceae</taxon>
        <taxon>Kocuria</taxon>
    </lineage>
</organism>
<keyword evidence="3" id="KW-1185">Reference proteome</keyword>
<proteinExistence type="predicted"/>
<accession>A0A4Y4DB65</accession>
<evidence type="ECO:0000256" key="1">
    <source>
        <dbReference type="SAM" id="MobiDB-lite"/>
    </source>
</evidence>
<evidence type="ECO:0008006" key="4">
    <source>
        <dbReference type="Google" id="ProtNLM"/>
    </source>
</evidence>
<dbReference type="SUPFAM" id="SSF53474">
    <property type="entry name" value="alpha/beta-Hydrolases"/>
    <property type="match status" value="2"/>
</dbReference>
<dbReference type="AlphaFoldDB" id="A0A4Y4DB65"/>
<gene>
    <name evidence="2" type="ORF">KVA01_21550</name>
</gene>
<feature type="compositionally biased region" description="Low complexity" evidence="1">
    <location>
        <begin position="446"/>
        <end position="469"/>
    </location>
</feature>
<dbReference type="Gene3D" id="3.40.50.1820">
    <property type="entry name" value="alpha/beta hydrolase"/>
    <property type="match status" value="1"/>
</dbReference>
<feature type="region of interest" description="Disordered" evidence="1">
    <location>
        <begin position="438"/>
        <end position="469"/>
    </location>
</feature>
<evidence type="ECO:0000313" key="2">
    <source>
        <dbReference type="EMBL" id="GED00001.1"/>
    </source>
</evidence>
<dbReference type="Proteomes" id="UP000315730">
    <property type="component" value="Unassembled WGS sequence"/>
</dbReference>
<comment type="caution">
    <text evidence="2">The sequence shown here is derived from an EMBL/GenBank/DDBJ whole genome shotgun (WGS) entry which is preliminary data.</text>
</comment>
<dbReference type="EMBL" id="BJNW01000021">
    <property type="protein sequence ID" value="GED00001.1"/>
    <property type="molecule type" value="Genomic_DNA"/>
</dbReference>
<reference evidence="2 3" key="1">
    <citation type="submission" date="2019-06" db="EMBL/GenBank/DDBJ databases">
        <title>Whole genome shotgun sequence of Kocuria varians NBRC 15358.</title>
        <authorList>
            <person name="Hosoyama A."/>
            <person name="Uohara A."/>
            <person name="Ohji S."/>
            <person name="Ichikawa N."/>
        </authorList>
    </citation>
    <scope>NUCLEOTIDE SEQUENCE [LARGE SCALE GENOMIC DNA]</scope>
    <source>
        <strain evidence="2 3">NBRC 15358</strain>
    </source>
</reference>